<name>A0AAX4B1Q4_9CAUD</name>
<dbReference type="Gene3D" id="2.10.109.10">
    <property type="entry name" value="Umud Fragment, subunit A"/>
    <property type="match status" value="1"/>
</dbReference>
<dbReference type="InterPro" id="IPR001387">
    <property type="entry name" value="Cro/C1-type_HTH"/>
</dbReference>
<evidence type="ECO:0000313" key="3">
    <source>
        <dbReference type="Proteomes" id="UP001432215"/>
    </source>
</evidence>
<dbReference type="InterPro" id="IPR015927">
    <property type="entry name" value="Peptidase_S24_S26A/B/C"/>
</dbReference>
<dbReference type="InterPro" id="IPR010982">
    <property type="entry name" value="Lambda_DNA-bd_dom_sf"/>
</dbReference>
<dbReference type="InterPro" id="IPR050077">
    <property type="entry name" value="LexA_repressor"/>
</dbReference>
<dbReference type="PROSITE" id="PS50943">
    <property type="entry name" value="HTH_CROC1"/>
    <property type="match status" value="1"/>
</dbReference>
<dbReference type="Proteomes" id="UP001432215">
    <property type="component" value="Segment"/>
</dbReference>
<dbReference type="InterPro" id="IPR036286">
    <property type="entry name" value="LexA/Signal_pep-like_sf"/>
</dbReference>
<sequence length="253" mass="28542">MVQDMQTIRAAFIARLKEAASDAGFQEWGLGARLAKITKRTPKAVSKWMNLESMPERDAMLSIADAFGVRVDWLEHGQGDKNSRYMTSNRTEEAVRNLVAERAGDYGNVQPTAQPSRKKKGYPLISWVAAGAWAESHDNFQPGDTEEWIESESKAGENGYWLEVHGDSMLPSFPEGTRILVQPEGFDLVSGKFYVALLYEPGKQRETTFKQYVRDAGREYLMPLNKDYKPLQVTENVRVIGRVIDLKPPKSLL</sequence>
<dbReference type="InterPro" id="IPR039418">
    <property type="entry name" value="LexA-like"/>
</dbReference>
<dbReference type="Pfam" id="PF00717">
    <property type="entry name" value="Peptidase_S24"/>
    <property type="match status" value="1"/>
</dbReference>
<dbReference type="SUPFAM" id="SSF51306">
    <property type="entry name" value="LexA/Signal peptidase"/>
    <property type="match status" value="1"/>
</dbReference>
<dbReference type="CDD" id="cd00093">
    <property type="entry name" value="HTH_XRE"/>
    <property type="match status" value="1"/>
</dbReference>
<dbReference type="PANTHER" id="PTHR33516">
    <property type="entry name" value="LEXA REPRESSOR"/>
    <property type="match status" value="1"/>
</dbReference>
<dbReference type="EMBL" id="OR351070">
    <property type="protein sequence ID" value="WNL50579.1"/>
    <property type="molecule type" value="Genomic_DNA"/>
</dbReference>
<proteinExistence type="predicted"/>
<dbReference type="Gene3D" id="1.10.260.40">
    <property type="entry name" value="lambda repressor-like DNA-binding domains"/>
    <property type="match status" value="1"/>
</dbReference>
<organism evidence="2 3">
    <name type="scientific">Pseudomonas phage Riah</name>
    <dbReference type="NCBI Taxonomy" id="3075860"/>
    <lineage>
        <taxon>Viruses</taxon>
        <taxon>Duplodnaviria</taxon>
        <taxon>Heunggongvirae</taxon>
        <taxon>Uroviricota</taxon>
        <taxon>Caudoviricetes</taxon>
    </lineage>
</organism>
<evidence type="ECO:0000259" key="1">
    <source>
        <dbReference type="PROSITE" id="PS50943"/>
    </source>
</evidence>
<dbReference type="GO" id="GO:0003677">
    <property type="term" value="F:DNA binding"/>
    <property type="evidence" value="ECO:0007669"/>
    <property type="project" value="InterPro"/>
</dbReference>
<accession>A0AAX4B1Q4</accession>
<dbReference type="CDD" id="cd06529">
    <property type="entry name" value="S24_LexA-like"/>
    <property type="match status" value="1"/>
</dbReference>
<protein>
    <submittedName>
        <fullName evidence="2">CI-like repressor</fullName>
    </submittedName>
</protein>
<evidence type="ECO:0000313" key="2">
    <source>
        <dbReference type="EMBL" id="WNL50579.1"/>
    </source>
</evidence>
<reference evidence="2" key="1">
    <citation type="submission" date="2023-07" db="EMBL/GenBank/DDBJ databases">
        <title>Prophages of P. aeruginosa: insights into their role through their activity, abundance and persistence.</title>
        <authorList>
            <person name="Kyrkou I."/>
        </authorList>
    </citation>
    <scope>NUCLEOTIDE SEQUENCE</scope>
</reference>
<dbReference type="SUPFAM" id="SSF47413">
    <property type="entry name" value="lambda repressor-like DNA-binding domains"/>
    <property type="match status" value="1"/>
</dbReference>
<feature type="domain" description="HTH cro/C1-type" evidence="1">
    <location>
        <begin position="41"/>
        <end position="74"/>
    </location>
</feature>
<dbReference type="PANTHER" id="PTHR33516:SF2">
    <property type="entry name" value="LEXA REPRESSOR-RELATED"/>
    <property type="match status" value="1"/>
</dbReference>